<evidence type="ECO:0000313" key="3">
    <source>
        <dbReference type="Proteomes" id="UP000444185"/>
    </source>
</evidence>
<accession>A0A844XY05</accession>
<dbReference type="RefSeq" id="WP_160606391.1">
    <property type="nucleotide sequence ID" value="NZ_WTYF01000003.1"/>
</dbReference>
<proteinExistence type="predicted"/>
<feature type="transmembrane region" description="Helical" evidence="1">
    <location>
        <begin position="56"/>
        <end position="77"/>
    </location>
</feature>
<dbReference type="Proteomes" id="UP000444185">
    <property type="component" value="Unassembled WGS sequence"/>
</dbReference>
<protein>
    <submittedName>
        <fullName evidence="2">Uncharacterized protein</fullName>
    </submittedName>
</protein>
<keyword evidence="1" id="KW-1133">Transmembrane helix</keyword>
<keyword evidence="1" id="KW-0812">Transmembrane</keyword>
<dbReference type="EMBL" id="WTYF01000003">
    <property type="protein sequence ID" value="MXO50077.1"/>
    <property type="molecule type" value="Genomic_DNA"/>
</dbReference>
<reference evidence="2 3" key="1">
    <citation type="submission" date="2019-12" db="EMBL/GenBank/DDBJ databases">
        <title>Genomic-based taxomic classification of the family Erythrobacteraceae.</title>
        <authorList>
            <person name="Xu L."/>
        </authorList>
    </citation>
    <scope>NUCLEOTIDE SEQUENCE [LARGE SCALE GENOMIC DNA]</scope>
    <source>
        <strain evidence="2 3">DSM 16225</strain>
    </source>
</reference>
<dbReference type="AlphaFoldDB" id="A0A844XY05"/>
<keyword evidence="3" id="KW-1185">Reference proteome</keyword>
<comment type="caution">
    <text evidence="2">The sequence shown here is derived from an EMBL/GenBank/DDBJ whole genome shotgun (WGS) entry which is preliminary data.</text>
</comment>
<keyword evidence="1" id="KW-0472">Membrane</keyword>
<organism evidence="2 3">
    <name type="scientific">Qipengyuania gaetbuli</name>
    <dbReference type="NCBI Taxonomy" id="266952"/>
    <lineage>
        <taxon>Bacteria</taxon>
        <taxon>Pseudomonadati</taxon>
        <taxon>Pseudomonadota</taxon>
        <taxon>Alphaproteobacteria</taxon>
        <taxon>Sphingomonadales</taxon>
        <taxon>Erythrobacteraceae</taxon>
        <taxon>Qipengyuania</taxon>
    </lineage>
</organism>
<evidence type="ECO:0000256" key="1">
    <source>
        <dbReference type="SAM" id="Phobius"/>
    </source>
</evidence>
<feature type="transmembrane region" description="Helical" evidence="1">
    <location>
        <begin position="20"/>
        <end position="44"/>
    </location>
</feature>
<name>A0A844XY05_9SPHN</name>
<sequence>MFQDMFGEFTTGKVGRGKFFLLTLGLGLILIVFAMTIGGGIGVFERLGGTAETPGVQPLALGTLLAFFAAGIVVAIGQLNLIGKRARDIG</sequence>
<evidence type="ECO:0000313" key="2">
    <source>
        <dbReference type="EMBL" id="MXO50077.1"/>
    </source>
</evidence>
<gene>
    <name evidence="2" type="ORF">GRI42_02015</name>
</gene>